<dbReference type="Proteomes" id="UP000008370">
    <property type="component" value="Unassembled WGS sequence"/>
</dbReference>
<dbReference type="HOGENOM" id="CLU_1067743_0_0_1"/>
<dbReference type="GeneID" id="18908946"/>
<keyword evidence="2" id="KW-1185">Reference proteome</keyword>
<proteinExistence type="predicted"/>
<dbReference type="AlphaFoldDB" id="K5WIQ1"/>
<name>K5WIQ1_PHACS</name>
<dbReference type="RefSeq" id="XP_007401313.1">
    <property type="nucleotide sequence ID" value="XM_007401251.1"/>
</dbReference>
<dbReference type="KEGG" id="pco:PHACADRAFT_153501"/>
<dbReference type="EMBL" id="JH930479">
    <property type="protein sequence ID" value="EKM50122.1"/>
    <property type="molecule type" value="Genomic_DNA"/>
</dbReference>
<sequence>MIDFPRPDDPEFKRVLDVLQSRILKIYSKLWDIRSPFLVSKVACKTSDLAKYSFHEHLYKMAGATSKLLEEYRRVTVNHTNSRIPHVLLLIWIHNSEQRIRSQALSRSPMIMEPDTQSWAAFFRSISRGCTSRDHVHRAMLRDLKDRAVTGHNLFSVASILMSRPPDNDKSPLETSSELQLVLHSLAAARRQVCLGDHNDVYHINVIITMLGFTTRDATIQPMSDSHIYGFLGLLSHCCMVHIELEGDEHGFERLSTYGTT</sequence>
<evidence type="ECO:0000313" key="2">
    <source>
        <dbReference type="Proteomes" id="UP000008370"/>
    </source>
</evidence>
<feature type="non-terminal residue" evidence="1">
    <location>
        <position position="1"/>
    </location>
</feature>
<organism evidence="1 2">
    <name type="scientific">Phanerochaete carnosa (strain HHB-10118-sp)</name>
    <name type="common">White-rot fungus</name>
    <name type="synonym">Peniophora carnosa</name>
    <dbReference type="NCBI Taxonomy" id="650164"/>
    <lineage>
        <taxon>Eukaryota</taxon>
        <taxon>Fungi</taxon>
        <taxon>Dikarya</taxon>
        <taxon>Basidiomycota</taxon>
        <taxon>Agaricomycotina</taxon>
        <taxon>Agaricomycetes</taxon>
        <taxon>Polyporales</taxon>
        <taxon>Phanerochaetaceae</taxon>
        <taxon>Phanerochaete</taxon>
    </lineage>
</organism>
<accession>K5WIQ1</accession>
<dbReference type="InParanoid" id="K5WIQ1"/>
<protein>
    <submittedName>
        <fullName evidence="1">Uncharacterized protein</fullName>
    </submittedName>
</protein>
<reference evidence="1 2" key="1">
    <citation type="journal article" date="2012" name="BMC Genomics">
        <title>Comparative genomics of the white-rot fungi, Phanerochaete carnosa and P. chrysosporium, to elucidate the genetic basis of the distinct wood types they colonize.</title>
        <authorList>
            <person name="Suzuki H."/>
            <person name="MacDonald J."/>
            <person name="Syed K."/>
            <person name="Salamov A."/>
            <person name="Hori C."/>
            <person name="Aerts A."/>
            <person name="Henrissat B."/>
            <person name="Wiebenga A."/>
            <person name="vanKuyk P.A."/>
            <person name="Barry K."/>
            <person name="Lindquist E."/>
            <person name="LaButti K."/>
            <person name="Lapidus A."/>
            <person name="Lucas S."/>
            <person name="Coutinho P."/>
            <person name="Gong Y."/>
            <person name="Samejima M."/>
            <person name="Mahadevan R."/>
            <person name="Abou-Zaid M."/>
            <person name="de Vries R.P."/>
            <person name="Igarashi K."/>
            <person name="Yadav J.S."/>
            <person name="Grigoriev I.V."/>
            <person name="Master E.R."/>
        </authorList>
    </citation>
    <scope>NUCLEOTIDE SEQUENCE [LARGE SCALE GENOMIC DNA]</scope>
    <source>
        <strain evidence="1 2">HHB-10118-sp</strain>
    </source>
</reference>
<gene>
    <name evidence="1" type="ORF">PHACADRAFT_153501</name>
</gene>
<evidence type="ECO:0000313" key="1">
    <source>
        <dbReference type="EMBL" id="EKM50122.1"/>
    </source>
</evidence>